<organism evidence="1 2">
    <name type="scientific">Lophiostoma macrostomum CBS 122681</name>
    <dbReference type="NCBI Taxonomy" id="1314788"/>
    <lineage>
        <taxon>Eukaryota</taxon>
        <taxon>Fungi</taxon>
        <taxon>Dikarya</taxon>
        <taxon>Ascomycota</taxon>
        <taxon>Pezizomycotina</taxon>
        <taxon>Dothideomycetes</taxon>
        <taxon>Pleosporomycetidae</taxon>
        <taxon>Pleosporales</taxon>
        <taxon>Lophiostomataceae</taxon>
        <taxon>Lophiostoma</taxon>
    </lineage>
</organism>
<keyword evidence="2" id="KW-1185">Reference proteome</keyword>
<sequence>MCNSISLPEQVGYKLRAIVMVSSGQDSRGLLISGHCVTDMEESVIQAYIASQESSIEQLRSNLARNPYLAPGTIYSSTAKHHFSQGALGVCLPTFCPHSISHHALHLNTAAAAWQGKAAELKPTWLLPAEDHTILPSSNVCTSTPRNRFTAG</sequence>
<evidence type="ECO:0000313" key="2">
    <source>
        <dbReference type="Proteomes" id="UP000799324"/>
    </source>
</evidence>
<dbReference type="AlphaFoldDB" id="A0A6A6T519"/>
<evidence type="ECO:0000313" key="1">
    <source>
        <dbReference type="EMBL" id="KAF2654271.1"/>
    </source>
</evidence>
<name>A0A6A6T519_9PLEO</name>
<proteinExistence type="predicted"/>
<reference evidence="1" key="1">
    <citation type="journal article" date="2020" name="Stud. Mycol.">
        <title>101 Dothideomycetes genomes: a test case for predicting lifestyles and emergence of pathogens.</title>
        <authorList>
            <person name="Haridas S."/>
            <person name="Albert R."/>
            <person name="Binder M."/>
            <person name="Bloem J."/>
            <person name="Labutti K."/>
            <person name="Salamov A."/>
            <person name="Andreopoulos B."/>
            <person name="Baker S."/>
            <person name="Barry K."/>
            <person name="Bills G."/>
            <person name="Bluhm B."/>
            <person name="Cannon C."/>
            <person name="Castanera R."/>
            <person name="Culley D."/>
            <person name="Daum C."/>
            <person name="Ezra D."/>
            <person name="Gonzalez J."/>
            <person name="Henrissat B."/>
            <person name="Kuo A."/>
            <person name="Liang C."/>
            <person name="Lipzen A."/>
            <person name="Lutzoni F."/>
            <person name="Magnuson J."/>
            <person name="Mondo S."/>
            <person name="Nolan M."/>
            <person name="Ohm R."/>
            <person name="Pangilinan J."/>
            <person name="Park H.-J."/>
            <person name="Ramirez L."/>
            <person name="Alfaro M."/>
            <person name="Sun H."/>
            <person name="Tritt A."/>
            <person name="Yoshinaga Y."/>
            <person name="Zwiers L.-H."/>
            <person name="Turgeon B."/>
            <person name="Goodwin S."/>
            <person name="Spatafora J."/>
            <person name="Crous P."/>
            <person name="Grigoriev I."/>
        </authorList>
    </citation>
    <scope>NUCLEOTIDE SEQUENCE</scope>
    <source>
        <strain evidence="1">CBS 122681</strain>
    </source>
</reference>
<dbReference type="EMBL" id="MU004367">
    <property type="protein sequence ID" value="KAF2654271.1"/>
    <property type="molecule type" value="Genomic_DNA"/>
</dbReference>
<accession>A0A6A6T519</accession>
<protein>
    <submittedName>
        <fullName evidence="1">Uncharacterized protein</fullName>
    </submittedName>
</protein>
<dbReference type="Proteomes" id="UP000799324">
    <property type="component" value="Unassembled WGS sequence"/>
</dbReference>
<gene>
    <name evidence="1" type="ORF">K491DRAFT_485307</name>
</gene>